<keyword evidence="2" id="KW-1185">Reference proteome</keyword>
<dbReference type="EMBL" id="SRYB01000022">
    <property type="protein sequence ID" value="TGY77638.1"/>
    <property type="molecule type" value="Genomic_DNA"/>
</dbReference>
<name>A0AC61RG31_9BACT</name>
<accession>A0AC61RG31</accession>
<reference evidence="1" key="1">
    <citation type="submission" date="2019-04" db="EMBL/GenBank/DDBJ databases">
        <title>Microbes associate with the intestines of laboratory mice.</title>
        <authorList>
            <person name="Navarre W."/>
            <person name="Wong E."/>
            <person name="Huang K."/>
            <person name="Tropini C."/>
            <person name="Ng K."/>
            <person name="Yu B."/>
        </authorList>
    </citation>
    <scope>NUCLEOTIDE SEQUENCE</scope>
    <source>
        <strain evidence="1">NM04_E33</strain>
    </source>
</reference>
<dbReference type="Proteomes" id="UP000306319">
    <property type="component" value="Unassembled WGS sequence"/>
</dbReference>
<evidence type="ECO:0000313" key="2">
    <source>
        <dbReference type="Proteomes" id="UP000306319"/>
    </source>
</evidence>
<protein>
    <submittedName>
        <fullName evidence="1">DUF4974 domain-containing protein</fullName>
    </submittedName>
</protein>
<proteinExistence type="predicted"/>
<evidence type="ECO:0000313" key="1">
    <source>
        <dbReference type="EMBL" id="TGY77638.1"/>
    </source>
</evidence>
<organism evidence="1 2">
    <name type="scientific">Lepagella muris</name>
    <dbReference type="NCBI Taxonomy" id="3032870"/>
    <lineage>
        <taxon>Bacteria</taxon>
        <taxon>Pseudomonadati</taxon>
        <taxon>Bacteroidota</taxon>
        <taxon>Bacteroidia</taxon>
        <taxon>Bacteroidales</taxon>
        <taxon>Muribaculaceae</taxon>
        <taxon>Lepagella</taxon>
    </lineage>
</organism>
<comment type="caution">
    <text evidence="1">The sequence shown here is derived from an EMBL/GenBank/DDBJ whole genome shotgun (WGS) entry which is preliminary data.</text>
</comment>
<gene>
    <name evidence="1" type="ORF">E5331_13750</name>
</gene>
<sequence length="156" mass="17532">MTRKFNESLDFVAKFYREGAFKENLNFITHSRYSWLRRNIAAASVAAIVLAASAAIYLYLSPAIPQPSATQPTETTVKTPVMTAETPQRLEFDDMPLSMVVKEIEKAYNVKISGLPADSDIHLTLSYEGNAYELIDTINQILDTNLKVEQNNQVEQ</sequence>